<dbReference type="OrthoDB" id="144859at2157"/>
<reference evidence="1 2" key="1">
    <citation type="submission" date="2016-04" db="EMBL/GenBank/DDBJ databases">
        <title>Genome sequence of Methanobrevibacter curvatus DSM 11111.</title>
        <authorList>
            <person name="Poehlein A."/>
            <person name="Seedorf H."/>
            <person name="Daniel R."/>
        </authorList>
    </citation>
    <scope>NUCLEOTIDE SEQUENCE [LARGE SCALE GENOMIC DNA]</scope>
    <source>
        <strain evidence="1 2">DSM 11111</strain>
    </source>
</reference>
<dbReference type="InterPro" id="IPR036608">
    <property type="entry name" value="MTH777-like_sf"/>
</dbReference>
<dbReference type="Proteomes" id="UP000077245">
    <property type="component" value="Unassembled WGS sequence"/>
</dbReference>
<accession>A0A162FND7</accession>
<proteinExistence type="predicted"/>
<protein>
    <recommendedName>
        <fullName evidence="3">DUF1890 domain-containing protein</fullName>
    </recommendedName>
</protein>
<dbReference type="RefSeq" id="WP_067090968.1">
    <property type="nucleotide sequence ID" value="NZ_LWMV01000164.1"/>
</dbReference>
<dbReference type="STRING" id="49547.MBCUR_09800"/>
<dbReference type="EMBL" id="LWMV01000164">
    <property type="protein sequence ID" value="KZX12650.1"/>
    <property type="molecule type" value="Genomic_DNA"/>
</dbReference>
<sequence>MKKALVLLGCPESPSQTPMAIYVSNRLNTLGYETYIAANPAALKLLEVSDPNNVYIKNTVDIDESLNSLQEKDYDLLVGFVHKDAAASFFVTFYHILKTESIALIFEKDGELLEEYTNIVSKNTDAKIGSVRAFHNPNPIKIIFDSALDDLIK</sequence>
<gene>
    <name evidence="1" type="ORF">MBCUR_09800</name>
</gene>
<dbReference type="PATRIC" id="fig|49547.3.peg.1048"/>
<evidence type="ECO:0008006" key="3">
    <source>
        <dbReference type="Google" id="ProtNLM"/>
    </source>
</evidence>
<dbReference type="Gene3D" id="3.40.50.10160">
    <property type="entry name" value="MTH777-like"/>
    <property type="match status" value="1"/>
</dbReference>
<dbReference type="InterPro" id="IPR012033">
    <property type="entry name" value="UCP006600"/>
</dbReference>
<dbReference type="AlphaFoldDB" id="A0A162FND7"/>
<dbReference type="Pfam" id="PF09001">
    <property type="entry name" value="DUF1890"/>
    <property type="match status" value="1"/>
</dbReference>
<evidence type="ECO:0000313" key="1">
    <source>
        <dbReference type="EMBL" id="KZX12650.1"/>
    </source>
</evidence>
<comment type="caution">
    <text evidence="1">The sequence shown here is derived from an EMBL/GenBank/DDBJ whole genome shotgun (WGS) entry which is preliminary data.</text>
</comment>
<evidence type="ECO:0000313" key="2">
    <source>
        <dbReference type="Proteomes" id="UP000077245"/>
    </source>
</evidence>
<dbReference type="PIRSF" id="PIRSF006600">
    <property type="entry name" value="UCP006600"/>
    <property type="match status" value="1"/>
</dbReference>
<keyword evidence="2" id="KW-1185">Reference proteome</keyword>
<dbReference type="SUPFAM" id="SSF75181">
    <property type="entry name" value="Hypothetical protein MTH777 (MT0777)"/>
    <property type="match status" value="1"/>
</dbReference>
<name>A0A162FND7_9EURY</name>
<organism evidence="1 2">
    <name type="scientific">Methanobrevibacter curvatus</name>
    <dbReference type="NCBI Taxonomy" id="49547"/>
    <lineage>
        <taxon>Archaea</taxon>
        <taxon>Methanobacteriati</taxon>
        <taxon>Methanobacteriota</taxon>
        <taxon>Methanomada group</taxon>
        <taxon>Methanobacteria</taxon>
        <taxon>Methanobacteriales</taxon>
        <taxon>Methanobacteriaceae</taxon>
        <taxon>Methanobrevibacter</taxon>
    </lineage>
</organism>